<protein>
    <submittedName>
        <fullName evidence="1">Uncharacterized protein</fullName>
    </submittedName>
</protein>
<name>A0ABN9KYS4_9NEOB</name>
<reference evidence="1" key="1">
    <citation type="submission" date="2023-07" db="EMBL/GenBank/DDBJ databases">
        <authorList>
            <person name="Stuckert A."/>
        </authorList>
    </citation>
    <scope>NUCLEOTIDE SEQUENCE</scope>
</reference>
<evidence type="ECO:0000313" key="2">
    <source>
        <dbReference type="Proteomes" id="UP001176940"/>
    </source>
</evidence>
<sequence length="164" mass="19453">MATERVSMNFSTLKHLARNSIFNPILPNTYKSTDMLWLALLNQAYKHDKLCISKIIFHKTNKQLQMLAKLMYTFEDSICRPEHVETLANTRKAEEVSKPDNFHCHCCVENIKQVCKLETQEIESDQCTADRGKQICMLEFRVAEKENYYSYMDRELLRWYTEKN</sequence>
<dbReference type="Proteomes" id="UP001176940">
    <property type="component" value="Unassembled WGS sequence"/>
</dbReference>
<accession>A0ABN9KYS4</accession>
<dbReference type="EMBL" id="CAUEEQ010003128">
    <property type="protein sequence ID" value="CAJ0924457.1"/>
    <property type="molecule type" value="Genomic_DNA"/>
</dbReference>
<organism evidence="1 2">
    <name type="scientific">Ranitomeya imitator</name>
    <name type="common">mimic poison frog</name>
    <dbReference type="NCBI Taxonomy" id="111125"/>
    <lineage>
        <taxon>Eukaryota</taxon>
        <taxon>Metazoa</taxon>
        <taxon>Chordata</taxon>
        <taxon>Craniata</taxon>
        <taxon>Vertebrata</taxon>
        <taxon>Euteleostomi</taxon>
        <taxon>Amphibia</taxon>
        <taxon>Batrachia</taxon>
        <taxon>Anura</taxon>
        <taxon>Neobatrachia</taxon>
        <taxon>Hyloidea</taxon>
        <taxon>Dendrobatidae</taxon>
        <taxon>Dendrobatinae</taxon>
        <taxon>Ranitomeya</taxon>
    </lineage>
</organism>
<evidence type="ECO:0000313" key="1">
    <source>
        <dbReference type="EMBL" id="CAJ0924457.1"/>
    </source>
</evidence>
<gene>
    <name evidence="1" type="ORF">RIMI_LOCUS2268731</name>
</gene>
<keyword evidence="2" id="KW-1185">Reference proteome</keyword>
<comment type="caution">
    <text evidence="1">The sequence shown here is derived from an EMBL/GenBank/DDBJ whole genome shotgun (WGS) entry which is preliminary data.</text>
</comment>
<proteinExistence type="predicted"/>